<proteinExistence type="predicted"/>
<organism evidence="2 3">
    <name type="scientific">Friedmanniomyces simplex</name>
    <dbReference type="NCBI Taxonomy" id="329884"/>
    <lineage>
        <taxon>Eukaryota</taxon>
        <taxon>Fungi</taxon>
        <taxon>Dikarya</taxon>
        <taxon>Ascomycota</taxon>
        <taxon>Pezizomycotina</taxon>
        <taxon>Dothideomycetes</taxon>
        <taxon>Dothideomycetidae</taxon>
        <taxon>Mycosphaerellales</taxon>
        <taxon>Teratosphaeriaceae</taxon>
        <taxon>Friedmanniomyces</taxon>
    </lineage>
</organism>
<gene>
    <name evidence="2" type="ORF">B0A55_08669</name>
</gene>
<name>A0A4U0X6H5_9PEZI</name>
<evidence type="ECO:0000313" key="3">
    <source>
        <dbReference type="Proteomes" id="UP000309340"/>
    </source>
</evidence>
<comment type="caution">
    <text evidence="2">The sequence shown here is derived from an EMBL/GenBank/DDBJ whole genome shotgun (WGS) entry which is preliminary data.</text>
</comment>
<dbReference type="EMBL" id="NAJQ01000324">
    <property type="protein sequence ID" value="TKA72084.1"/>
    <property type="molecule type" value="Genomic_DNA"/>
</dbReference>
<dbReference type="Proteomes" id="UP000309340">
    <property type="component" value="Unassembled WGS sequence"/>
</dbReference>
<accession>A0A4U0X6H5</accession>
<sequence length="123" mass="12698">MNKSTSGNGLEAYMSEHTVRATPHSAALLVPGKGDPTGDGALVSTFAVLSYTLEQLARLVPPPDDSYPTLGVATTLNNDFTSVRKAGSYKIDVSSAVGARGKNARSADIAQRPDGRGGAATYT</sequence>
<keyword evidence="3" id="KW-1185">Reference proteome</keyword>
<evidence type="ECO:0000313" key="2">
    <source>
        <dbReference type="EMBL" id="TKA72084.1"/>
    </source>
</evidence>
<protein>
    <submittedName>
        <fullName evidence="2">Uncharacterized protein</fullName>
    </submittedName>
</protein>
<dbReference type="AlphaFoldDB" id="A0A4U0X6H5"/>
<evidence type="ECO:0000256" key="1">
    <source>
        <dbReference type="SAM" id="MobiDB-lite"/>
    </source>
</evidence>
<feature type="region of interest" description="Disordered" evidence="1">
    <location>
        <begin position="99"/>
        <end position="123"/>
    </location>
</feature>
<reference evidence="2 3" key="1">
    <citation type="submission" date="2017-03" db="EMBL/GenBank/DDBJ databases">
        <title>Genomes of endolithic fungi from Antarctica.</title>
        <authorList>
            <person name="Coleine C."/>
            <person name="Masonjones S."/>
            <person name="Stajich J.E."/>
        </authorList>
    </citation>
    <scope>NUCLEOTIDE SEQUENCE [LARGE SCALE GENOMIC DNA]</scope>
    <source>
        <strain evidence="2 3">CCFEE 5184</strain>
    </source>
</reference>